<protein>
    <submittedName>
        <fullName evidence="2">Uncharacterized protein</fullName>
    </submittedName>
</protein>
<evidence type="ECO:0000313" key="2">
    <source>
        <dbReference type="EMBL" id="KAJ8927698.1"/>
    </source>
</evidence>
<accession>A0AAV8WMC7</accession>
<evidence type="ECO:0000256" key="1">
    <source>
        <dbReference type="SAM" id="SignalP"/>
    </source>
</evidence>
<sequence>MFRITLLTVCVCLHHVYGFLDKQPDYVKTCMIKQPKEVFINCSTYAVQDLFNEIPKGVPAIGLDKLDPLYVPVINILQGGGGPVTVNASLSNVTVLGFGHTNVVYNSVDPKTYDFYTKLHLSNITYRRQL</sequence>
<evidence type="ECO:0000313" key="3">
    <source>
        <dbReference type="Proteomes" id="UP001162156"/>
    </source>
</evidence>
<dbReference type="InterPro" id="IPR038606">
    <property type="entry name" value="To_sf"/>
</dbReference>
<feature type="signal peptide" evidence="1">
    <location>
        <begin position="1"/>
        <end position="18"/>
    </location>
</feature>
<dbReference type="AlphaFoldDB" id="A0AAV8WMC7"/>
<name>A0AAV8WMC7_9CUCU</name>
<dbReference type="Pfam" id="PF06585">
    <property type="entry name" value="JHBP"/>
    <property type="match status" value="1"/>
</dbReference>
<keyword evidence="1" id="KW-0732">Signal</keyword>
<gene>
    <name evidence="2" type="ORF">NQ314_019806</name>
</gene>
<proteinExistence type="predicted"/>
<dbReference type="EMBL" id="JANEYF010005549">
    <property type="protein sequence ID" value="KAJ8927698.1"/>
    <property type="molecule type" value="Genomic_DNA"/>
</dbReference>
<dbReference type="PANTHER" id="PTHR11008">
    <property type="entry name" value="PROTEIN TAKEOUT-LIKE PROTEIN"/>
    <property type="match status" value="1"/>
</dbReference>
<dbReference type="Gene3D" id="3.15.10.30">
    <property type="entry name" value="Haemolymph juvenile hormone binding protein"/>
    <property type="match status" value="1"/>
</dbReference>
<keyword evidence="3" id="KW-1185">Reference proteome</keyword>
<organism evidence="2 3">
    <name type="scientific">Rhamnusium bicolor</name>
    <dbReference type="NCBI Taxonomy" id="1586634"/>
    <lineage>
        <taxon>Eukaryota</taxon>
        <taxon>Metazoa</taxon>
        <taxon>Ecdysozoa</taxon>
        <taxon>Arthropoda</taxon>
        <taxon>Hexapoda</taxon>
        <taxon>Insecta</taxon>
        <taxon>Pterygota</taxon>
        <taxon>Neoptera</taxon>
        <taxon>Endopterygota</taxon>
        <taxon>Coleoptera</taxon>
        <taxon>Polyphaga</taxon>
        <taxon>Cucujiformia</taxon>
        <taxon>Chrysomeloidea</taxon>
        <taxon>Cerambycidae</taxon>
        <taxon>Lepturinae</taxon>
        <taxon>Rhagiini</taxon>
        <taxon>Rhamnusium</taxon>
    </lineage>
</organism>
<dbReference type="PANTHER" id="PTHR11008:SF25">
    <property type="entry name" value="IP09473P-RELATED"/>
    <property type="match status" value="1"/>
</dbReference>
<comment type="caution">
    <text evidence="2">The sequence shown here is derived from an EMBL/GenBank/DDBJ whole genome shotgun (WGS) entry which is preliminary data.</text>
</comment>
<feature type="chain" id="PRO_5043776374" evidence="1">
    <location>
        <begin position="19"/>
        <end position="130"/>
    </location>
</feature>
<dbReference type="InterPro" id="IPR010562">
    <property type="entry name" value="Haemolymph_juvenile_hormone-bd"/>
</dbReference>
<reference evidence="2" key="1">
    <citation type="journal article" date="2023" name="Insect Mol. Biol.">
        <title>Genome sequencing provides insights into the evolution of gene families encoding plant cell wall-degrading enzymes in longhorned beetles.</title>
        <authorList>
            <person name="Shin N.R."/>
            <person name="Okamura Y."/>
            <person name="Kirsch R."/>
            <person name="Pauchet Y."/>
        </authorList>
    </citation>
    <scope>NUCLEOTIDE SEQUENCE</scope>
    <source>
        <strain evidence="2">RBIC_L_NR</strain>
    </source>
</reference>
<dbReference type="GO" id="GO:0005615">
    <property type="term" value="C:extracellular space"/>
    <property type="evidence" value="ECO:0007669"/>
    <property type="project" value="TreeGrafter"/>
</dbReference>
<dbReference type="Proteomes" id="UP001162156">
    <property type="component" value="Unassembled WGS sequence"/>
</dbReference>